<dbReference type="InterPro" id="IPR036397">
    <property type="entry name" value="RNaseH_sf"/>
</dbReference>
<dbReference type="Proteomes" id="UP000070544">
    <property type="component" value="Unassembled WGS sequence"/>
</dbReference>
<feature type="non-terminal residue" evidence="1">
    <location>
        <position position="1"/>
    </location>
</feature>
<dbReference type="AlphaFoldDB" id="A0A139A6M8"/>
<dbReference type="OrthoDB" id="6511194at2759"/>
<name>A0A139A6M8_GONPJ</name>
<protein>
    <recommendedName>
        <fullName evidence="3">Tc1-like transposase DDE domain-containing protein</fullName>
    </recommendedName>
</protein>
<accession>A0A139A6M8</accession>
<keyword evidence="2" id="KW-1185">Reference proteome</keyword>
<evidence type="ECO:0008006" key="3">
    <source>
        <dbReference type="Google" id="ProtNLM"/>
    </source>
</evidence>
<evidence type="ECO:0000313" key="2">
    <source>
        <dbReference type="Proteomes" id="UP000070544"/>
    </source>
</evidence>
<reference evidence="1 2" key="1">
    <citation type="journal article" date="2015" name="Genome Biol. Evol.">
        <title>Phylogenomic analyses indicate that early fungi evolved digesting cell walls of algal ancestors of land plants.</title>
        <authorList>
            <person name="Chang Y."/>
            <person name="Wang S."/>
            <person name="Sekimoto S."/>
            <person name="Aerts A.L."/>
            <person name="Choi C."/>
            <person name="Clum A."/>
            <person name="LaButti K.M."/>
            <person name="Lindquist E.A."/>
            <person name="Yee Ngan C."/>
            <person name="Ohm R.A."/>
            <person name="Salamov A.A."/>
            <person name="Grigoriev I.V."/>
            <person name="Spatafora J.W."/>
            <person name="Berbee M.L."/>
        </authorList>
    </citation>
    <scope>NUCLEOTIDE SEQUENCE [LARGE SCALE GENOMIC DNA]</scope>
    <source>
        <strain evidence="1 2">JEL478</strain>
    </source>
</reference>
<sequence length="62" mass="7515">DFLHQKSWIEKVVKAAGHFCIFSPKFHPELNDPVEMCWRWLKRQIQDFNDGKYTTLQHLVKE</sequence>
<organism evidence="1 2">
    <name type="scientific">Gonapodya prolifera (strain JEL478)</name>
    <name type="common">Monoblepharis prolifera</name>
    <dbReference type="NCBI Taxonomy" id="1344416"/>
    <lineage>
        <taxon>Eukaryota</taxon>
        <taxon>Fungi</taxon>
        <taxon>Fungi incertae sedis</taxon>
        <taxon>Chytridiomycota</taxon>
        <taxon>Chytridiomycota incertae sedis</taxon>
        <taxon>Monoblepharidomycetes</taxon>
        <taxon>Monoblepharidales</taxon>
        <taxon>Gonapodyaceae</taxon>
        <taxon>Gonapodya</taxon>
    </lineage>
</organism>
<dbReference type="EMBL" id="KQ965788">
    <property type="protein sequence ID" value="KXS12472.1"/>
    <property type="molecule type" value="Genomic_DNA"/>
</dbReference>
<proteinExistence type="predicted"/>
<dbReference type="GO" id="GO:0003676">
    <property type="term" value="F:nucleic acid binding"/>
    <property type="evidence" value="ECO:0007669"/>
    <property type="project" value="InterPro"/>
</dbReference>
<gene>
    <name evidence="1" type="ORF">M427DRAFT_87461</name>
</gene>
<evidence type="ECO:0000313" key="1">
    <source>
        <dbReference type="EMBL" id="KXS12472.1"/>
    </source>
</evidence>
<dbReference type="Gene3D" id="3.30.420.10">
    <property type="entry name" value="Ribonuclease H-like superfamily/Ribonuclease H"/>
    <property type="match status" value="1"/>
</dbReference>
<feature type="non-terminal residue" evidence="1">
    <location>
        <position position="62"/>
    </location>
</feature>